<dbReference type="Proteomes" id="UP001596154">
    <property type="component" value="Unassembled WGS sequence"/>
</dbReference>
<protein>
    <submittedName>
        <fullName evidence="1">Uncharacterized protein</fullName>
    </submittedName>
</protein>
<evidence type="ECO:0000313" key="1">
    <source>
        <dbReference type="EMBL" id="MFC5637198.1"/>
    </source>
</evidence>
<gene>
    <name evidence="1" type="ORF">ACFPZJ_26020</name>
</gene>
<comment type="caution">
    <text evidence="1">The sequence shown here is derived from an EMBL/GenBank/DDBJ whole genome shotgun (WGS) entry which is preliminary data.</text>
</comment>
<evidence type="ECO:0000313" key="2">
    <source>
        <dbReference type="Proteomes" id="UP001596154"/>
    </source>
</evidence>
<organism evidence="1 2">
    <name type="scientific">Streptomyces bullii</name>
    <dbReference type="NCBI Taxonomy" id="349910"/>
    <lineage>
        <taxon>Bacteria</taxon>
        <taxon>Bacillati</taxon>
        <taxon>Actinomycetota</taxon>
        <taxon>Actinomycetes</taxon>
        <taxon>Kitasatosporales</taxon>
        <taxon>Streptomycetaceae</taxon>
        <taxon>Streptomyces</taxon>
    </lineage>
</organism>
<sequence length="96" mass="10556">MAVRDKVRTIGNSGLEVLDIAVSRQCTVEIKEPRDTLTLSRRLNGVNLDLVDDQNFTGLKTGQTIPWGSIRASGPVGLRISYRVRTGRDVTGTPEF</sequence>
<dbReference type="RefSeq" id="WP_381026224.1">
    <property type="nucleotide sequence ID" value="NZ_JBHSNY010000009.1"/>
</dbReference>
<accession>A0ABW0UUJ2</accession>
<proteinExistence type="predicted"/>
<name>A0ABW0UUJ2_9ACTN</name>
<keyword evidence="2" id="KW-1185">Reference proteome</keyword>
<reference evidence="2" key="1">
    <citation type="journal article" date="2019" name="Int. J. Syst. Evol. Microbiol.">
        <title>The Global Catalogue of Microorganisms (GCM) 10K type strain sequencing project: providing services to taxonomists for standard genome sequencing and annotation.</title>
        <authorList>
            <consortium name="The Broad Institute Genomics Platform"/>
            <consortium name="The Broad Institute Genome Sequencing Center for Infectious Disease"/>
            <person name="Wu L."/>
            <person name="Ma J."/>
        </authorList>
    </citation>
    <scope>NUCLEOTIDE SEQUENCE [LARGE SCALE GENOMIC DNA]</scope>
    <source>
        <strain evidence="2">CGMCC 4.7248</strain>
    </source>
</reference>
<dbReference type="EMBL" id="JBHSNY010000009">
    <property type="protein sequence ID" value="MFC5637198.1"/>
    <property type="molecule type" value="Genomic_DNA"/>
</dbReference>